<protein>
    <submittedName>
        <fullName evidence="1">Uncharacterized protein</fullName>
    </submittedName>
</protein>
<accession>W1NWU7</accession>
<proteinExistence type="predicted"/>
<dbReference type="Gramene" id="ERN00113">
    <property type="protein sequence ID" value="ERN00113"/>
    <property type="gene ID" value="AMTR_s00112p00086310"/>
</dbReference>
<dbReference type="Proteomes" id="UP000017836">
    <property type="component" value="Unassembled WGS sequence"/>
</dbReference>
<dbReference type="STRING" id="13333.W1NWU7"/>
<dbReference type="EMBL" id="KI394952">
    <property type="protein sequence ID" value="ERN00113.1"/>
    <property type="molecule type" value="Genomic_DNA"/>
</dbReference>
<organism evidence="1 2">
    <name type="scientific">Amborella trichopoda</name>
    <dbReference type="NCBI Taxonomy" id="13333"/>
    <lineage>
        <taxon>Eukaryota</taxon>
        <taxon>Viridiplantae</taxon>
        <taxon>Streptophyta</taxon>
        <taxon>Embryophyta</taxon>
        <taxon>Tracheophyta</taxon>
        <taxon>Spermatophyta</taxon>
        <taxon>Magnoliopsida</taxon>
        <taxon>Amborellales</taxon>
        <taxon>Amborellaceae</taxon>
        <taxon>Amborella</taxon>
    </lineage>
</organism>
<reference evidence="2" key="1">
    <citation type="journal article" date="2013" name="Science">
        <title>The Amborella genome and the evolution of flowering plants.</title>
        <authorList>
            <consortium name="Amborella Genome Project"/>
        </authorList>
    </citation>
    <scope>NUCLEOTIDE SEQUENCE [LARGE SCALE GENOMIC DNA]</scope>
</reference>
<dbReference type="KEGG" id="atr:18428156"/>
<gene>
    <name evidence="1" type="ORF">AMTR_s00112p00086310</name>
</gene>
<keyword evidence="2" id="KW-1185">Reference proteome</keyword>
<dbReference type="PANTHER" id="PTHR32098:SF5">
    <property type="entry name" value="LYCOPENE BETA_EPSILON CYCLASE PROTEIN"/>
    <property type="match status" value="1"/>
</dbReference>
<dbReference type="SUPFAM" id="SSF51905">
    <property type="entry name" value="FAD/NAD(P)-binding domain"/>
    <property type="match status" value="1"/>
</dbReference>
<dbReference type="PANTHER" id="PTHR32098">
    <property type="entry name" value="LYCOPENE BETA/EPSILON CYCLASE PROTEIN"/>
    <property type="match status" value="1"/>
</dbReference>
<dbReference type="AlphaFoldDB" id="W1NWU7"/>
<dbReference type="OMA" id="YANFQSM"/>
<dbReference type="Gene3D" id="3.50.50.60">
    <property type="entry name" value="FAD/NAD(P)-binding domain"/>
    <property type="match status" value="1"/>
</dbReference>
<evidence type="ECO:0000313" key="2">
    <source>
        <dbReference type="Proteomes" id="UP000017836"/>
    </source>
</evidence>
<dbReference type="HOGENOM" id="CLU_027173_1_0_1"/>
<dbReference type="OrthoDB" id="4211at2759"/>
<name>W1NWU7_AMBTC</name>
<dbReference type="InterPro" id="IPR036188">
    <property type="entry name" value="FAD/NAD-bd_sf"/>
</dbReference>
<evidence type="ECO:0000313" key="1">
    <source>
        <dbReference type="EMBL" id="ERN00113.1"/>
    </source>
</evidence>
<sequence length="579" mass="65106">MQAGSVALVHGLMCPAFLPLGALHRYRSLTVNAAVSKTQEILGNVSINGEVGGAGGAYSYEALKRLDRIRLSICSPKPDTNETIELVKRFPSTCRHSQSENEIQEIFDVLVCGGTLGIFLATALRTKGLRVGIIEKNVIKGRAQEWNISMNELLELVEAGILERDDIEQISVIKFNPNRCGFEGKGDIWVEDILNLGVLPAKLVEIMRRRFLSLGGVIFEGQSVANICIYDDVAVLEIDKEKKLYSRLIIDAMGNFSPIVKQIRSKRKPDGMCLVVGTCSRGFKENVTSDVIFSNLPVKTIEDSRVQYFWEAFPSGSGPTDRTTYLFTYVDDLRGCPSLEQLLDDYWDLMPAYQGVQLDDLEILRVIFGMFPAYRDSPLPAAFDRILQVGDASGIQSPVSFGGFCSMTRHLKRLATGIYEAVRGDYVDSYSLSKINPYMPNLSASWLFLRSMSASRNPDVSPDFINELLHINFQCMQKLGDPVLRPFLQDIIQFTPLAKTLGLISITRPEILPSIFKQVGIPAVLEWSVHFFMLGYYTFLSSFLDPLMRPWIDVLPDKQKYEWRRNFDAWKYGSGLDYK</sequence>
<dbReference type="eggNOG" id="ENOG502QW6A">
    <property type="taxonomic scope" value="Eukaryota"/>
</dbReference>